<dbReference type="Proteomes" id="UP000092600">
    <property type="component" value="Unassembled WGS sequence"/>
</dbReference>
<accession>A0A199VAG4</accession>
<dbReference type="GO" id="GO:0016747">
    <property type="term" value="F:acyltransferase activity, transferring groups other than amino-acyl groups"/>
    <property type="evidence" value="ECO:0007669"/>
    <property type="project" value="TreeGrafter"/>
</dbReference>
<keyword evidence="2" id="KW-0808">Transferase</keyword>
<proteinExistence type="inferred from homology"/>
<dbReference type="AlphaFoldDB" id="A0A199VAG4"/>
<evidence type="ECO:0000256" key="3">
    <source>
        <dbReference type="ARBA" id="ARBA00023315"/>
    </source>
</evidence>
<reference evidence="4 5" key="1">
    <citation type="journal article" date="2016" name="DNA Res.">
        <title>The draft genome of MD-2 pineapple using hybrid error correction of long reads.</title>
        <authorList>
            <person name="Redwan R.M."/>
            <person name="Saidin A."/>
            <person name="Kumar S.V."/>
        </authorList>
    </citation>
    <scope>NUCLEOTIDE SEQUENCE [LARGE SCALE GENOMIC DNA]</scope>
    <source>
        <strain evidence="5">cv. MD2</strain>
        <tissue evidence="4">Leaf</tissue>
    </source>
</reference>
<comment type="similarity">
    <text evidence="1">Belongs to the plant acyltransferase family.</text>
</comment>
<dbReference type="EMBL" id="LSRQ01002510">
    <property type="protein sequence ID" value="OAY74079.1"/>
    <property type="molecule type" value="Genomic_DNA"/>
</dbReference>
<dbReference type="PANTHER" id="PTHR31642">
    <property type="entry name" value="TRICHOTHECENE 3-O-ACETYLTRANSFERASE"/>
    <property type="match status" value="1"/>
</dbReference>
<evidence type="ECO:0000256" key="2">
    <source>
        <dbReference type="ARBA" id="ARBA00022679"/>
    </source>
</evidence>
<dbReference type="PANTHER" id="PTHR31642:SF115">
    <property type="entry name" value="PROTEIN ECERIFERUM 26-LIKE"/>
    <property type="match status" value="1"/>
</dbReference>
<dbReference type="Pfam" id="PF02458">
    <property type="entry name" value="Transferase"/>
    <property type="match status" value="1"/>
</dbReference>
<keyword evidence="3" id="KW-0012">Acyltransferase</keyword>
<sequence length="429" mass="47604">MVFEAEPAAAAAAAAVYGHKLSSVVPGSVTGEIGRELTGTDLAMKLHYFRGVYYFRRSEVIDALTILPLKQPMFSWLDRIFPASGRIRRSEAGRPYIKCNDCGVRIIEAKCGSTVDEWLEGKDPSKWRHLVSDKVLGPDLYFSPLLYIQFTKFKCGGMAIGFSWAHVLGDAVSATNCFNLWAQLLGKKSPSKSDNLQYPQNTPENPVAEKSIPHSVKMVDPVGDYWLAPNSAKMATYSFQITEAKLNLIRSKESVRVGYFEIISALIWRNLAKIREGEELNTVTICRNDHSSRTDESLSNEQKICSLTTDSSPAKVELSELAMLISEKGVDETKMVESFVESESGKPDFIIYGANLTFVDMEKIELYGLELKGQKPVHVEYSIDGVGKAGTILVLQCGGDNKGRLVNVILPEDEISKLREMLKIEWGIA</sequence>
<dbReference type="InterPro" id="IPR050317">
    <property type="entry name" value="Plant_Fungal_Acyltransferase"/>
</dbReference>
<evidence type="ECO:0000313" key="4">
    <source>
        <dbReference type="EMBL" id="OAY74079.1"/>
    </source>
</evidence>
<comment type="caution">
    <text evidence="4">The sequence shown here is derived from an EMBL/GenBank/DDBJ whole genome shotgun (WGS) entry which is preliminary data.</text>
</comment>
<dbReference type="Gene3D" id="3.30.559.10">
    <property type="entry name" value="Chloramphenicol acetyltransferase-like domain"/>
    <property type="match status" value="2"/>
</dbReference>
<dbReference type="InterPro" id="IPR023213">
    <property type="entry name" value="CAT-like_dom_sf"/>
</dbReference>
<evidence type="ECO:0000256" key="1">
    <source>
        <dbReference type="ARBA" id="ARBA00009861"/>
    </source>
</evidence>
<evidence type="ECO:0000313" key="5">
    <source>
        <dbReference type="Proteomes" id="UP000092600"/>
    </source>
</evidence>
<name>A0A199VAG4_ANACO</name>
<protein>
    <submittedName>
        <fullName evidence="4">Protein ECERIFERUM 26-like</fullName>
    </submittedName>
</protein>
<gene>
    <name evidence="4" type="ORF">ACMD2_11363</name>
</gene>
<dbReference type="STRING" id="4615.A0A199VAG4"/>
<organism evidence="4 5">
    <name type="scientific">Ananas comosus</name>
    <name type="common">Pineapple</name>
    <name type="synonym">Ananas ananas</name>
    <dbReference type="NCBI Taxonomy" id="4615"/>
    <lineage>
        <taxon>Eukaryota</taxon>
        <taxon>Viridiplantae</taxon>
        <taxon>Streptophyta</taxon>
        <taxon>Embryophyta</taxon>
        <taxon>Tracheophyta</taxon>
        <taxon>Spermatophyta</taxon>
        <taxon>Magnoliopsida</taxon>
        <taxon>Liliopsida</taxon>
        <taxon>Poales</taxon>
        <taxon>Bromeliaceae</taxon>
        <taxon>Bromelioideae</taxon>
        <taxon>Ananas</taxon>
    </lineage>
</organism>